<dbReference type="Proteomes" id="UP000012589">
    <property type="component" value="Unassembled WGS sequence"/>
</dbReference>
<sequence length="194" mass="21335">MNSNALTVSGLTKKYEAFTLSDISFEVPRGTIAGLIGENGAGKSTILKSVLGLIHKDQGEISVLGSPVEELQPKIRENIGVVFDGTNFSEELTPKKLHKVLKGIYGSWDEEYFFALLKKLSLPAEKKIKSFSKGMKAKLSYDYCDADLFICGKYGNGVACRKTIVKNGGILEREVIDTKGLSKSGIFQRYWISI</sequence>
<evidence type="ECO:0000259" key="4">
    <source>
        <dbReference type="Pfam" id="PF00005"/>
    </source>
</evidence>
<dbReference type="InterPro" id="IPR003439">
    <property type="entry name" value="ABC_transporter-like_ATP-bd"/>
</dbReference>
<dbReference type="PATRIC" id="fig|1235802.3.peg.5448"/>
<evidence type="ECO:0000256" key="2">
    <source>
        <dbReference type="ARBA" id="ARBA00022741"/>
    </source>
</evidence>
<dbReference type="Gene3D" id="3.40.50.300">
    <property type="entry name" value="P-loop containing nucleotide triphosphate hydrolases"/>
    <property type="match status" value="1"/>
</dbReference>
<evidence type="ECO:0000313" key="5">
    <source>
        <dbReference type="EMBL" id="EMZ20173.1"/>
    </source>
</evidence>
<feature type="domain" description="ABC transporter" evidence="4">
    <location>
        <begin position="20"/>
        <end position="139"/>
    </location>
</feature>
<evidence type="ECO:0000256" key="1">
    <source>
        <dbReference type="ARBA" id="ARBA00022448"/>
    </source>
</evidence>
<name>N2A168_9FIRM</name>
<dbReference type="EMBL" id="AQFT01000149">
    <property type="protein sequence ID" value="EMZ20173.1"/>
    <property type="molecule type" value="Genomic_DNA"/>
</dbReference>
<dbReference type="OrthoDB" id="9804819at2"/>
<reference evidence="5 6" key="1">
    <citation type="journal article" date="2014" name="Genome Announc.">
        <title>Draft genome sequences of the altered schaedler flora, a defined bacterial community from gnotobiotic mice.</title>
        <authorList>
            <person name="Wannemuehler M.J."/>
            <person name="Overstreet A.M."/>
            <person name="Ward D.V."/>
            <person name="Phillips G.J."/>
        </authorList>
    </citation>
    <scope>NUCLEOTIDE SEQUENCE [LARGE SCALE GENOMIC DNA]</scope>
    <source>
        <strain evidence="5 6">ASF492</strain>
    </source>
</reference>
<dbReference type="InterPro" id="IPR051782">
    <property type="entry name" value="ABC_Transporter_VariousFunc"/>
</dbReference>
<evidence type="ECO:0000256" key="3">
    <source>
        <dbReference type="ARBA" id="ARBA00022840"/>
    </source>
</evidence>
<dbReference type="PANTHER" id="PTHR42939">
    <property type="entry name" value="ABC TRANSPORTER ATP-BINDING PROTEIN ALBC-RELATED"/>
    <property type="match status" value="1"/>
</dbReference>
<proteinExistence type="predicted"/>
<dbReference type="HOGENOM" id="CLU_000604_1_2_9"/>
<dbReference type="eggNOG" id="COG1131">
    <property type="taxonomic scope" value="Bacteria"/>
</dbReference>
<gene>
    <name evidence="5" type="ORF">C823_05161</name>
</gene>
<keyword evidence="3" id="KW-0067">ATP-binding</keyword>
<dbReference type="GO" id="GO:0005524">
    <property type="term" value="F:ATP binding"/>
    <property type="evidence" value="ECO:0007669"/>
    <property type="project" value="UniProtKB-KW"/>
</dbReference>
<keyword evidence="6" id="KW-1185">Reference proteome</keyword>
<dbReference type="Pfam" id="PF00005">
    <property type="entry name" value="ABC_tran"/>
    <property type="match status" value="1"/>
</dbReference>
<dbReference type="PANTHER" id="PTHR42939:SF3">
    <property type="entry name" value="ABC TRANSPORTER ATP-BINDING COMPONENT"/>
    <property type="match status" value="1"/>
</dbReference>
<protein>
    <recommendedName>
        <fullName evidence="4">ABC transporter domain-containing protein</fullName>
    </recommendedName>
</protein>
<accession>N2A168</accession>
<organism evidence="5 6">
    <name type="scientific">Eubacterium plexicaudatum ASF492</name>
    <dbReference type="NCBI Taxonomy" id="1235802"/>
    <lineage>
        <taxon>Bacteria</taxon>
        <taxon>Bacillati</taxon>
        <taxon>Bacillota</taxon>
        <taxon>Clostridia</taxon>
        <taxon>Eubacteriales</taxon>
        <taxon>Eubacteriaceae</taxon>
        <taxon>Eubacterium</taxon>
    </lineage>
</organism>
<comment type="caution">
    <text evidence="5">The sequence shown here is derived from an EMBL/GenBank/DDBJ whole genome shotgun (WGS) entry which is preliminary data.</text>
</comment>
<keyword evidence="1" id="KW-0813">Transport</keyword>
<evidence type="ECO:0000313" key="6">
    <source>
        <dbReference type="Proteomes" id="UP000012589"/>
    </source>
</evidence>
<dbReference type="GO" id="GO:0016887">
    <property type="term" value="F:ATP hydrolysis activity"/>
    <property type="evidence" value="ECO:0007669"/>
    <property type="project" value="InterPro"/>
</dbReference>
<dbReference type="InterPro" id="IPR027417">
    <property type="entry name" value="P-loop_NTPase"/>
</dbReference>
<dbReference type="STRING" id="1235802.C823_05161"/>
<dbReference type="SUPFAM" id="SSF52540">
    <property type="entry name" value="P-loop containing nucleoside triphosphate hydrolases"/>
    <property type="match status" value="1"/>
</dbReference>
<dbReference type="AlphaFoldDB" id="N2A168"/>
<keyword evidence="2" id="KW-0547">Nucleotide-binding</keyword>